<dbReference type="RefSeq" id="WP_200523008.1">
    <property type="nucleotide sequence ID" value="NZ_JAEHNZ010000003.1"/>
</dbReference>
<name>A0ABS1BVU2_9NEIS</name>
<reference evidence="1 2" key="1">
    <citation type="journal article" date="2021" name="Pathogens">
        <title>Isolation and Characterization of Kingella bonacorsii sp. nov., A Novel Kingella Species Detected in a Stable Periodontitis Subject.</title>
        <authorList>
            <person name="Antezack A."/>
            <person name="Boxberger M."/>
            <person name="Rolland C."/>
            <person name="Monnet-Corti V."/>
            <person name="La Scola B."/>
        </authorList>
    </citation>
    <scope>NUCLEOTIDE SEQUENCE [LARGE SCALE GENOMIC DNA]</scope>
    <source>
        <strain evidence="1 2">Marseille-Q4569</strain>
    </source>
</reference>
<dbReference type="EMBL" id="JAEHNZ010000003">
    <property type="protein sequence ID" value="MBK0396985.1"/>
    <property type="molecule type" value="Genomic_DNA"/>
</dbReference>
<comment type="caution">
    <text evidence="1">The sequence shown here is derived from an EMBL/GenBank/DDBJ whole genome shotgun (WGS) entry which is preliminary data.</text>
</comment>
<protein>
    <recommendedName>
        <fullName evidence="3">Transposase putative helix-turn-helix domain-containing protein</fullName>
    </recommendedName>
</protein>
<accession>A0ABS1BVU2</accession>
<sequence length="70" mass="8410">MTNFNQPPRKGKAMEAKWQRTEIHFKTSKAQRLKAKLRNFCTRLFNQTEKTYYVGNSANDSRIPRVYEKR</sequence>
<evidence type="ECO:0008006" key="3">
    <source>
        <dbReference type="Google" id="ProtNLM"/>
    </source>
</evidence>
<evidence type="ECO:0000313" key="2">
    <source>
        <dbReference type="Proteomes" id="UP000614058"/>
    </source>
</evidence>
<evidence type="ECO:0000313" key="1">
    <source>
        <dbReference type="EMBL" id="MBK0396985.1"/>
    </source>
</evidence>
<keyword evidence="2" id="KW-1185">Reference proteome</keyword>
<dbReference type="Proteomes" id="UP000614058">
    <property type="component" value="Unassembled WGS sequence"/>
</dbReference>
<gene>
    <name evidence="1" type="ORF">JDW22_10470</name>
</gene>
<organism evidence="1 2">
    <name type="scientific">Kingella bonacorsii</name>
    <dbReference type="NCBI Taxonomy" id="2796361"/>
    <lineage>
        <taxon>Bacteria</taxon>
        <taxon>Pseudomonadati</taxon>
        <taxon>Pseudomonadota</taxon>
        <taxon>Betaproteobacteria</taxon>
        <taxon>Neisseriales</taxon>
        <taxon>Neisseriaceae</taxon>
        <taxon>Kingella</taxon>
    </lineage>
</organism>
<proteinExistence type="predicted"/>